<dbReference type="NCBIfam" id="TIGR02532">
    <property type="entry name" value="IV_pilin_GFxxxE"/>
    <property type="match status" value="1"/>
</dbReference>
<dbReference type="Pfam" id="PF07963">
    <property type="entry name" value="N_methyl"/>
    <property type="match status" value="1"/>
</dbReference>
<proteinExistence type="predicted"/>
<dbReference type="AlphaFoldDB" id="A0A2R8BPP4"/>
<protein>
    <recommendedName>
        <fullName evidence="3">Type II secretion system protein I</fullName>
    </recommendedName>
</protein>
<evidence type="ECO:0000313" key="2">
    <source>
        <dbReference type="Proteomes" id="UP000244880"/>
    </source>
</evidence>
<dbReference type="Proteomes" id="UP000244880">
    <property type="component" value="Unassembled WGS sequence"/>
</dbReference>
<accession>A0A2R8BPP4</accession>
<sequence>MHKMRRDTGLTLLELAIAVLVLSIGALAAIRASDQARVSIGGAQDRVLAQVAVRNRAEELHLLGHAAVLPDFITLNGTRFDLRRTSKATASGLREVTIIAQSGRGPGAALVVYLPDGTGG</sequence>
<dbReference type="OrthoDB" id="7743552at2"/>
<dbReference type="PROSITE" id="PS00409">
    <property type="entry name" value="PROKAR_NTER_METHYL"/>
    <property type="match status" value="1"/>
</dbReference>
<evidence type="ECO:0000313" key="1">
    <source>
        <dbReference type="EMBL" id="SPH27483.1"/>
    </source>
</evidence>
<keyword evidence="2" id="KW-1185">Reference proteome</keyword>
<dbReference type="InterPro" id="IPR012902">
    <property type="entry name" value="N_methyl_site"/>
</dbReference>
<dbReference type="RefSeq" id="WP_108830427.1">
    <property type="nucleotide sequence ID" value="NZ_OMOR01000003.1"/>
</dbReference>
<gene>
    <name evidence="1" type="ORF">ASD8599_03949</name>
</gene>
<evidence type="ECO:0008006" key="3">
    <source>
        <dbReference type="Google" id="ProtNLM"/>
    </source>
</evidence>
<reference evidence="1 2" key="1">
    <citation type="submission" date="2018-03" db="EMBL/GenBank/DDBJ databases">
        <authorList>
            <person name="Keele B.F."/>
        </authorList>
    </citation>
    <scope>NUCLEOTIDE SEQUENCE [LARGE SCALE GENOMIC DNA]</scope>
    <source>
        <strain evidence="1 2">CECT 8599</strain>
    </source>
</reference>
<organism evidence="1 2">
    <name type="scientific">Ascidiaceihabitans donghaensis</name>
    <dbReference type="NCBI Taxonomy" id="1510460"/>
    <lineage>
        <taxon>Bacteria</taxon>
        <taxon>Pseudomonadati</taxon>
        <taxon>Pseudomonadota</taxon>
        <taxon>Alphaproteobacteria</taxon>
        <taxon>Rhodobacterales</taxon>
        <taxon>Paracoccaceae</taxon>
        <taxon>Ascidiaceihabitans</taxon>
    </lineage>
</organism>
<dbReference type="EMBL" id="OMOR01000003">
    <property type="protein sequence ID" value="SPH27483.1"/>
    <property type="molecule type" value="Genomic_DNA"/>
</dbReference>
<name>A0A2R8BPP4_9RHOB</name>